<dbReference type="PANTHER" id="PTHR38108">
    <property type="entry name" value="UPF0319 PROTEIN YCCT"/>
    <property type="match status" value="1"/>
</dbReference>
<dbReference type="RefSeq" id="WP_345011321.1">
    <property type="nucleotide sequence ID" value="NZ_BAABFC010000009.1"/>
</dbReference>
<proteinExistence type="inferred from homology"/>
<gene>
    <name evidence="4" type="ORF">GCM10023095_13430</name>
</gene>
<evidence type="ECO:0000256" key="1">
    <source>
        <dbReference type="ARBA" id="ARBA00008490"/>
    </source>
</evidence>
<dbReference type="EMBL" id="BAABFC010000009">
    <property type="protein sequence ID" value="GAA4497217.1"/>
    <property type="molecule type" value="Genomic_DNA"/>
</dbReference>
<keyword evidence="2 3" id="KW-0732">Signal</keyword>
<dbReference type="PANTHER" id="PTHR38108:SF1">
    <property type="entry name" value="UPF0319 PROTEIN YCCT"/>
    <property type="match status" value="1"/>
</dbReference>
<evidence type="ECO:0000313" key="5">
    <source>
        <dbReference type="Proteomes" id="UP001501321"/>
    </source>
</evidence>
<name>A0ABP8Q5E0_9GAMM</name>
<evidence type="ECO:0000256" key="3">
    <source>
        <dbReference type="SAM" id="SignalP"/>
    </source>
</evidence>
<organism evidence="4 5">
    <name type="scientific">Pseudaeromonas paramecii</name>
    <dbReference type="NCBI Taxonomy" id="2138166"/>
    <lineage>
        <taxon>Bacteria</taxon>
        <taxon>Pseudomonadati</taxon>
        <taxon>Pseudomonadota</taxon>
        <taxon>Gammaproteobacteria</taxon>
        <taxon>Aeromonadales</taxon>
        <taxon>Aeromonadaceae</taxon>
        <taxon>Pseudaeromonas</taxon>
    </lineage>
</organism>
<dbReference type="Pfam" id="PF09829">
    <property type="entry name" value="DUF2057"/>
    <property type="match status" value="1"/>
</dbReference>
<feature type="signal peptide" evidence="3">
    <location>
        <begin position="1"/>
        <end position="19"/>
    </location>
</feature>
<comment type="similarity">
    <text evidence="1">Belongs to the UPF0319 family.</text>
</comment>
<keyword evidence="5" id="KW-1185">Reference proteome</keyword>
<protein>
    <submittedName>
        <fullName evidence="4">DUF2057 domain-containing protein</fullName>
    </submittedName>
</protein>
<sequence>MMRLLWALLLSGMTLSSQAAQLRLPDSWQLLALMPRQSFASHGVALAPGEYQLLVRYEGVIPARSSSDFDETFRSQPLRVRVQILGDGQLQIMEPALADGPAMAAFAKAPRVTLTGEAGQLLDQQPVPLKGFVLGTDYQALLEEQLALAGAHLSASPVATTTAVAATATPSVSATVSSPAGAVSEAELQRLFLQADPALRKRFVSWAIGQL</sequence>
<comment type="caution">
    <text evidence="4">The sequence shown here is derived from an EMBL/GenBank/DDBJ whole genome shotgun (WGS) entry which is preliminary data.</text>
</comment>
<accession>A0ABP8Q5E0</accession>
<dbReference type="InterPro" id="IPR018635">
    <property type="entry name" value="UPF0319"/>
</dbReference>
<reference evidence="5" key="1">
    <citation type="journal article" date="2019" name="Int. J. Syst. Evol. Microbiol.">
        <title>The Global Catalogue of Microorganisms (GCM) 10K type strain sequencing project: providing services to taxonomists for standard genome sequencing and annotation.</title>
        <authorList>
            <consortium name="The Broad Institute Genomics Platform"/>
            <consortium name="The Broad Institute Genome Sequencing Center for Infectious Disease"/>
            <person name="Wu L."/>
            <person name="Ma J."/>
        </authorList>
    </citation>
    <scope>NUCLEOTIDE SEQUENCE [LARGE SCALE GENOMIC DNA]</scope>
    <source>
        <strain evidence="5">JCM 32226</strain>
    </source>
</reference>
<evidence type="ECO:0000313" key="4">
    <source>
        <dbReference type="EMBL" id="GAA4497217.1"/>
    </source>
</evidence>
<evidence type="ECO:0000256" key="2">
    <source>
        <dbReference type="ARBA" id="ARBA00022729"/>
    </source>
</evidence>
<dbReference type="Proteomes" id="UP001501321">
    <property type="component" value="Unassembled WGS sequence"/>
</dbReference>
<feature type="chain" id="PRO_5046771393" evidence="3">
    <location>
        <begin position="20"/>
        <end position="211"/>
    </location>
</feature>